<dbReference type="RefSeq" id="WP_308986303.1">
    <property type="nucleotide sequence ID" value="NZ_JARXIC010000035.1"/>
</dbReference>
<sequence length="227" mass="25371">MDNETYPLLTAVDARVLGCLLEKAATTPDAYPLTLNSLLLACNQKSNRQPVVEYDEETVLESIDDLRKAKLVFRVDVAGSRVAKYRHNIDEHLGLDKAGKALLTVLLLRGAQTLGELRTRCERMHSFATTDEVEATLNEISEDVDRPLWTQLPRSPGKKELRYQHLLSGEPAAAETENAGDQAVVHTPSPLSSRDARIQELETTVETLQSELNELKAAFENFQKQFQ</sequence>
<dbReference type="EMBL" id="JARXIC010000035">
    <property type="protein sequence ID" value="MDQ8195855.1"/>
    <property type="molecule type" value="Genomic_DNA"/>
</dbReference>
<comment type="similarity">
    <text evidence="1">Belongs to the UPF0502 family.</text>
</comment>
<dbReference type="Proteomes" id="UP001243717">
    <property type="component" value="Unassembled WGS sequence"/>
</dbReference>
<feature type="region of interest" description="Disordered" evidence="2">
    <location>
        <begin position="174"/>
        <end position="193"/>
    </location>
</feature>
<dbReference type="SUPFAM" id="SSF46785">
    <property type="entry name" value="Winged helix' DNA-binding domain"/>
    <property type="match status" value="2"/>
</dbReference>
<protein>
    <submittedName>
        <fullName evidence="3">YceH family protein</fullName>
    </submittedName>
</protein>
<dbReference type="InterPro" id="IPR007432">
    <property type="entry name" value="DUF480"/>
</dbReference>
<comment type="caution">
    <text evidence="3">The sequence shown here is derived from an EMBL/GenBank/DDBJ whole genome shotgun (WGS) entry which is preliminary data.</text>
</comment>
<evidence type="ECO:0000256" key="1">
    <source>
        <dbReference type="HAMAP-Rule" id="MF_01584"/>
    </source>
</evidence>
<dbReference type="InterPro" id="IPR036390">
    <property type="entry name" value="WH_DNA-bd_sf"/>
</dbReference>
<gene>
    <name evidence="3" type="ORF">QEH59_15585</name>
</gene>
<proteinExistence type="inferred from homology"/>
<dbReference type="PANTHER" id="PTHR38768:SF1">
    <property type="entry name" value="UPF0502 PROTEIN YCEH"/>
    <property type="match status" value="1"/>
</dbReference>
<evidence type="ECO:0000313" key="3">
    <source>
        <dbReference type="EMBL" id="MDQ8195855.1"/>
    </source>
</evidence>
<keyword evidence="4" id="KW-1185">Reference proteome</keyword>
<reference evidence="3 4" key="1">
    <citation type="submission" date="2023-04" db="EMBL/GenBank/DDBJ databases">
        <title>A novel bacteria isolated from coastal sediment.</title>
        <authorList>
            <person name="Liu X.-J."/>
            <person name="Du Z.-J."/>
        </authorList>
    </citation>
    <scope>NUCLEOTIDE SEQUENCE [LARGE SCALE GENOMIC DNA]</scope>
    <source>
        <strain evidence="3 4">SDUM461004</strain>
    </source>
</reference>
<dbReference type="PANTHER" id="PTHR38768">
    <property type="entry name" value="UPF0502 PROTEIN YCEH"/>
    <property type="match status" value="1"/>
</dbReference>
<dbReference type="HAMAP" id="MF_01584">
    <property type="entry name" value="UPF0502"/>
    <property type="match status" value="1"/>
</dbReference>
<name>A0ABU1AM23_9BACT</name>
<dbReference type="Gene3D" id="1.10.10.10">
    <property type="entry name" value="Winged helix-like DNA-binding domain superfamily/Winged helix DNA-binding domain"/>
    <property type="match status" value="2"/>
</dbReference>
<evidence type="ECO:0000313" key="4">
    <source>
        <dbReference type="Proteomes" id="UP001243717"/>
    </source>
</evidence>
<organism evidence="3 4">
    <name type="scientific">Thalassobacterium sedimentorum</name>
    <dbReference type="NCBI Taxonomy" id="3041258"/>
    <lineage>
        <taxon>Bacteria</taxon>
        <taxon>Pseudomonadati</taxon>
        <taxon>Verrucomicrobiota</taxon>
        <taxon>Opitutia</taxon>
        <taxon>Puniceicoccales</taxon>
        <taxon>Coraliomargaritaceae</taxon>
        <taxon>Thalassobacterium</taxon>
    </lineage>
</organism>
<evidence type="ECO:0000256" key="2">
    <source>
        <dbReference type="SAM" id="MobiDB-lite"/>
    </source>
</evidence>
<dbReference type="InterPro" id="IPR036388">
    <property type="entry name" value="WH-like_DNA-bd_sf"/>
</dbReference>
<accession>A0ABU1AM23</accession>
<dbReference type="Pfam" id="PF04337">
    <property type="entry name" value="DUF480"/>
    <property type="match status" value="1"/>
</dbReference>